<dbReference type="Proteomes" id="UP000287171">
    <property type="component" value="Unassembled WGS sequence"/>
</dbReference>
<sequence>MLEEALHVLFLRNITDYRQGLTTVARDLCYGLVQLRPGTTKKDNTDACLSQ</sequence>
<comment type="caution">
    <text evidence="1">The sequence shown here is derived from an EMBL/GenBank/DDBJ whole genome shotgun (WGS) entry which is preliminary data.</text>
</comment>
<dbReference type="AlphaFoldDB" id="A0A402B3V1"/>
<name>A0A402B3V1_9CHLR</name>
<evidence type="ECO:0000313" key="1">
    <source>
        <dbReference type="EMBL" id="GCE26029.1"/>
    </source>
</evidence>
<dbReference type="EMBL" id="BIFT01000001">
    <property type="protein sequence ID" value="GCE26029.1"/>
    <property type="molecule type" value="Genomic_DNA"/>
</dbReference>
<proteinExistence type="predicted"/>
<keyword evidence="2" id="KW-1185">Reference proteome</keyword>
<reference evidence="2" key="1">
    <citation type="submission" date="2018-12" db="EMBL/GenBank/DDBJ databases">
        <title>Tengunoibacter tsumagoiensis gen. nov., sp. nov., Dictyobacter kobayashii sp. nov., D. alpinus sp. nov., and D. joshuensis sp. nov. and description of Dictyobacteraceae fam. nov. within the order Ktedonobacterales isolated from Tengu-no-mugimeshi.</title>
        <authorList>
            <person name="Wang C.M."/>
            <person name="Zheng Y."/>
            <person name="Sakai Y."/>
            <person name="Toyoda A."/>
            <person name="Minakuchi Y."/>
            <person name="Abe K."/>
            <person name="Yokota A."/>
            <person name="Yabe S."/>
        </authorList>
    </citation>
    <scope>NUCLEOTIDE SEQUENCE [LARGE SCALE GENOMIC DNA]</scope>
    <source>
        <strain evidence="2">Uno16</strain>
    </source>
</reference>
<gene>
    <name evidence="1" type="ORF">KDA_15130</name>
</gene>
<evidence type="ECO:0000313" key="2">
    <source>
        <dbReference type="Proteomes" id="UP000287171"/>
    </source>
</evidence>
<organism evidence="1 2">
    <name type="scientific">Dictyobacter alpinus</name>
    <dbReference type="NCBI Taxonomy" id="2014873"/>
    <lineage>
        <taxon>Bacteria</taxon>
        <taxon>Bacillati</taxon>
        <taxon>Chloroflexota</taxon>
        <taxon>Ktedonobacteria</taxon>
        <taxon>Ktedonobacterales</taxon>
        <taxon>Dictyobacteraceae</taxon>
        <taxon>Dictyobacter</taxon>
    </lineage>
</organism>
<protein>
    <submittedName>
        <fullName evidence="1">Uncharacterized protein</fullName>
    </submittedName>
</protein>
<accession>A0A402B3V1</accession>